<dbReference type="Pfam" id="PF00107">
    <property type="entry name" value="ADH_zinc_N"/>
    <property type="match status" value="1"/>
</dbReference>
<dbReference type="SMART" id="SM00829">
    <property type="entry name" value="PKS_ER"/>
    <property type="match status" value="1"/>
</dbReference>
<dbReference type="Pfam" id="PF08240">
    <property type="entry name" value="ADH_N"/>
    <property type="match status" value="1"/>
</dbReference>
<comment type="similarity">
    <text evidence="2">Belongs to the zinc-containing alcohol dehydrogenase family.</text>
</comment>
<evidence type="ECO:0000256" key="2">
    <source>
        <dbReference type="ARBA" id="ARBA00008072"/>
    </source>
</evidence>
<dbReference type="InterPro" id="IPR013149">
    <property type="entry name" value="ADH-like_C"/>
</dbReference>
<dbReference type="Gene3D" id="3.90.180.10">
    <property type="entry name" value="Medium-chain alcohol dehydrogenases, catalytic domain"/>
    <property type="match status" value="2"/>
</dbReference>
<keyword evidence="3" id="KW-0479">Metal-binding</keyword>
<feature type="domain" description="Enoyl reductase (ER)" evidence="6">
    <location>
        <begin position="42"/>
        <end position="331"/>
    </location>
</feature>
<evidence type="ECO:0000313" key="8">
    <source>
        <dbReference type="Proteomes" id="UP001204798"/>
    </source>
</evidence>
<dbReference type="InterPro" id="IPR020843">
    <property type="entry name" value="ER"/>
</dbReference>
<evidence type="ECO:0000256" key="3">
    <source>
        <dbReference type="ARBA" id="ARBA00022723"/>
    </source>
</evidence>
<dbReference type="InterPro" id="IPR013154">
    <property type="entry name" value="ADH-like_N"/>
</dbReference>
<comment type="caution">
    <text evidence="7">The sequence shown here is derived from an EMBL/GenBank/DDBJ whole genome shotgun (WGS) entry which is preliminary data.</text>
</comment>
<keyword evidence="8" id="KW-1185">Reference proteome</keyword>
<dbReference type="RefSeq" id="WP_259092349.1">
    <property type="nucleotide sequence ID" value="NZ_CP130454.1"/>
</dbReference>
<dbReference type="SUPFAM" id="SSF51735">
    <property type="entry name" value="NAD(P)-binding Rossmann-fold domains"/>
    <property type="match status" value="1"/>
</dbReference>
<protein>
    <submittedName>
        <fullName evidence="7">2-desacetyl-2-hydroxyethyl bacteriochlorophyllide A dehydrogenase</fullName>
    </submittedName>
</protein>
<dbReference type="Proteomes" id="UP001204798">
    <property type="component" value="Unassembled WGS sequence"/>
</dbReference>
<comment type="cofactor">
    <cofactor evidence="1">
        <name>Zn(2+)</name>
        <dbReference type="ChEBI" id="CHEBI:29105"/>
    </cofactor>
</comment>
<dbReference type="InterPro" id="IPR011032">
    <property type="entry name" value="GroES-like_sf"/>
</dbReference>
<evidence type="ECO:0000256" key="4">
    <source>
        <dbReference type="ARBA" id="ARBA00022833"/>
    </source>
</evidence>
<dbReference type="PANTHER" id="PTHR43350:SF19">
    <property type="entry name" value="D-GULOSIDE 3-DEHYDROGENASE"/>
    <property type="match status" value="1"/>
</dbReference>
<name>A0ABT2EIP2_9BACT</name>
<accession>A0ABT2EIP2</accession>
<dbReference type="EMBL" id="JANUCP010000001">
    <property type="protein sequence ID" value="MCS3917804.1"/>
    <property type="molecule type" value="Genomic_DNA"/>
</dbReference>
<evidence type="ECO:0000259" key="6">
    <source>
        <dbReference type="SMART" id="SM00829"/>
    </source>
</evidence>
<gene>
    <name evidence="7" type="ORF">M2350_000201</name>
</gene>
<dbReference type="PANTHER" id="PTHR43350">
    <property type="entry name" value="NAD-DEPENDENT ALCOHOL DEHYDROGENASE"/>
    <property type="match status" value="1"/>
</dbReference>
<reference evidence="7 8" key="1">
    <citation type="submission" date="2022-08" db="EMBL/GenBank/DDBJ databases">
        <title>Bacterial and archaeal communities from various locations to study Microbial Dark Matter (Phase II).</title>
        <authorList>
            <person name="Stepanauskas R."/>
        </authorList>
    </citation>
    <scope>NUCLEOTIDE SEQUENCE [LARGE SCALE GENOMIC DNA]</scope>
    <source>
        <strain evidence="7 8">PD1</strain>
    </source>
</reference>
<evidence type="ECO:0000256" key="5">
    <source>
        <dbReference type="ARBA" id="ARBA00023002"/>
    </source>
</evidence>
<keyword evidence="4" id="KW-0862">Zinc</keyword>
<dbReference type="Gene3D" id="3.40.50.720">
    <property type="entry name" value="NAD(P)-binding Rossmann-like Domain"/>
    <property type="match status" value="1"/>
</dbReference>
<dbReference type="InterPro" id="IPR036291">
    <property type="entry name" value="NAD(P)-bd_dom_sf"/>
</dbReference>
<organism evidence="7 8">
    <name type="scientific">Candidatus Fervidibacter sacchari</name>
    <dbReference type="NCBI Taxonomy" id="1448929"/>
    <lineage>
        <taxon>Bacteria</taxon>
        <taxon>Candidatus Fervidibacterota</taxon>
        <taxon>Candidatus Fervidibacter</taxon>
    </lineage>
</organism>
<proteinExistence type="inferred from homology"/>
<keyword evidence="5" id="KW-0560">Oxidoreductase</keyword>
<evidence type="ECO:0000256" key="1">
    <source>
        <dbReference type="ARBA" id="ARBA00001947"/>
    </source>
</evidence>
<sequence>MKTKTVVCVAPKQVVVQEEEIPPDVEPGTFLVKAKLTAISTGTELTLVTADFPPDSVWARLAKYPLKLGYSHLGEVIAVGEGVDNVKVGDKVVGWKNHSQFVLYRKGEFCMKVPEGVPDEAAALFALAIISLNGVRRAKIQLGESVVVFGLGPIGIWAAQFSRLAGARPVIGVDLIPERREWAKKAGVDFVLDGKDKDELVDKISALTKGRMADVVFEVTGNPDAILDEVKVLRRQGRLIILSSPRGKTLFDFHDWCNWTSISIIGAHTSSHPPHENPDDPWTRERNTELFFELVRNKEIVAAELVTHRFKADDAPSAYQMLMTERGKTGIVLLDWE</sequence>
<dbReference type="CDD" id="cd08255">
    <property type="entry name" value="2-desacetyl-2-hydroxyethyl_bacteriochlorophyllide_like"/>
    <property type="match status" value="1"/>
</dbReference>
<dbReference type="SUPFAM" id="SSF50129">
    <property type="entry name" value="GroES-like"/>
    <property type="match status" value="1"/>
</dbReference>
<evidence type="ECO:0000313" key="7">
    <source>
        <dbReference type="EMBL" id="MCS3917804.1"/>
    </source>
</evidence>